<dbReference type="SMART" id="SM00822">
    <property type="entry name" value="PKS_KR"/>
    <property type="match status" value="1"/>
</dbReference>
<keyword evidence="3" id="KW-0596">Phosphopantetheine</keyword>
<dbReference type="Pfam" id="PF08659">
    <property type="entry name" value="KR"/>
    <property type="match status" value="1"/>
</dbReference>
<dbReference type="GO" id="GO:0006633">
    <property type="term" value="P:fatty acid biosynthetic process"/>
    <property type="evidence" value="ECO:0007669"/>
    <property type="project" value="InterPro"/>
</dbReference>
<proteinExistence type="predicted"/>
<dbReference type="InterPro" id="IPR016036">
    <property type="entry name" value="Malonyl_transacylase_ACP-bd"/>
</dbReference>
<dbReference type="GO" id="GO:0031177">
    <property type="term" value="F:phosphopantetheine binding"/>
    <property type="evidence" value="ECO:0007669"/>
    <property type="project" value="InterPro"/>
</dbReference>
<evidence type="ECO:0000256" key="12">
    <source>
        <dbReference type="ARBA" id="ARBA00051971"/>
    </source>
</evidence>
<dbReference type="InterPro" id="IPR013968">
    <property type="entry name" value="PKS_KR"/>
</dbReference>
<evidence type="ECO:0000256" key="8">
    <source>
        <dbReference type="ARBA" id="ARBA00023002"/>
    </source>
</evidence>
<evidence type="ECO:0000259" key="22">
    <source>
        <dbReference type="PROSITE" id="PS52004"/>
    </source>
</evidence>
<dbReference type="Pfam" id="PF00109">
    <property type="entry name" value="ketoacyl-synt"/>
    <property type="match status" value="1"/>
</dbReference>
<dbReference type="Proteomes" id="UP000239001">
    <property type="component" value="Unassembled WGS sequence"/>
</dbReference>
<dbReference type="SMART" id="SM00825">
    <property type="entry name" value="PKS_KS"/>
    <property type="match status" value="1"/>
</dbReference>
<dbReference type="InterPro" id="IPR050091">
    <property type="entry name" value="PKS_NRPS_Biosynth_Enz"/>
</dbReference>
<evidence type="ECO:0000256" key="10">
    <source>
        <dbReference type="ARBA" id="ARBA00023268"/>
    </source>
</evidence>
<dbReference type="InterPro" id="IPR036736">
    <property type="entry name" value="ACP-like_sf"/>
</dbReference>
<keyword evidence="10" id="KW-0511">Multifunctional enzyme</keyword>
<dbReference type="GO" id="GO:0004312">
    <property type="term" value="F:fatty acid synthase activity"/>
    <property type="evidence" value="ECO:0007669"/>
    <property type="project" value="TreeGrafter"/>
</dbReference>
<evidence type="ECO:0000256" key="5">
    <source>
        <dbReference type="ARBA" id="ARBA00022679"/>
    </source>
</evidence>
<evidence type="ECO:0000256" key="15">
    <source>
        <dbReference type="ARBA" id="ARBA00058455"/>
    </source>
</evidence>
<dbReference type="PROSITE" id="PS00012">
    <property type="entry name" value="PHOSPHOPANTETHEINE"/>
    <property type="match status" value="1"/>
</dbReference>
<dbReference type="EMBL" id="PXOH01000009">
    <property type="protein sequence ID" value="PSF37368.1"/>
    <property type="molecule type" value="Genomic_DNA"/>
</dbReference>
<dbReference type="SUPFAM" id="SSF52151">
    <property type="entry name" value="FabD/lysophospholipase-like"/>
    <property type="match status" value="1"/>
</dbReference>
<sequence length="1457" mass="162629">MNELSPEQSQRILAALREARTKLEAVERDQNEPIAIIGMAGRFPGARNIEDFWQNLRKGEIGIQFLENNQSNNPEYVNAYSSFEDVDHFDAAFFGYSPKEAEIIDPQHRVFLECAWEALENAGYDSDRYSGTIGVYAGAALNSYLINLEPLRESLDNVQVVVSNVMGLMPTRVSYKLNLTGPSCGIQTGCSTSLVAVHLACQSLLNRECDIAIAGGVTVSTLEKSGYLYQKEGIASPDGYCRAFDADAQGTVFGNGVGIVVLKRLSAALADRDTIYAVIKGSAINNDGSEKVGLTAPSVTGQASVIEAAFKKANIEPETINYIETHGTGTALGDPIEIAALNKAFSKYTNKKGFCALASVKTNIGHLDAAAGIAGLIKTALSLKHQQIPPSLNFTRPNPKIDFQNSPFYVNTQLQEWSKNGTPRRAGVSSFGMGGTNAHVILEEAREVVQNLHSEFERNYHLLLLSAKTPTALETATTNLIQYLQEHPLNLADVAYTLQVGRRIFDYRRIIVCQNAESILASDSLTQFQPPTLKSVVFLFSGQGSQYLNMGRDLYETEPIFRKQVDECCEGLKSYLNYDLREVLYSDLGLETKDLGSVTKPLREQTAYVQSALFVIEYALAQLWMSWGVQPTAMIGHSIGEYVAACLSGVFSLEDSLRIVAIRGRLMQQCASGAMLSVSLSPEKIKAYLTQDLVIAAINAPELCVISGTIATINELENQLIEQNIPCRRLHTSHAFHSPMMEPIIDEFTKEVRKISLKSPQIPLISNVTGTWMTTEQATNPDYWGQHLRQTVRFAEGLAELIPSNPIFLEIGPGRTLSTFVQQTQRDITTVTSLRHPQETTSDVAFILNSLGKLWLSGVEIDWTGFYTHQYRQRIPLPTYPFERQRYWIEIKPAEKSKQKAEINDYFYIPTWKRSNPLNYSQKQQSWLIFSDLEKFASENQTVITVRKGENPLTINSKKSQDYNQLFQTLQKSGQIPEAIVYSCDNDFDFDGLLYLVQAIHRQQITTPIEIIVITHHLYDVIGTENPDPNHATILGLCKVIPQEFPNLTCRQIDIEEKTDLRLELSHGNDPIVAYRGGHRWVQSFEPISLPEPQKTRLREGGTYLIVGDLVEGLGLIYAQYLAQTVAAKLILIGRKQFPEKAQWETWLVTHGQQDEISRTIRLLQALEAMETEIVFFSADLADEGQIQAIIDKSEEIHGVIHADTMGDRSSCPIPDLTPDECTRLWRSKIQGLQVLEKVLQKKQPDFYLLQSSLSSVVGGVGFAGYAAANAYMDAFAHQQHKKGLIPWFSVNWDAVQEETTHQRTGMTLVDFALTPDEVWQVSQRILAWATVPQIAVSATDLHNRATPKPAKLEEHTRPHLQTTYVPPRNETEQKIADTLQELLGIDQIGIHDNFFELGGHSLLAIQAVSRLRETFGIELPMREFLFESPTVAGIAKIITESQEKAITELLEQVENL</sequence>
<dbReference type="FunFam" id="1.10.1200.10:FF:000005">
    <property type="entry name" value="Nonribosomal peptide synthetase 1"/>
    <property type="match status" value="1"/>
</dbReference>
<evidence type="ECO:0000256" key="2">
    <source>
        <dbReference type="ARBA" id="ARBA00001957"/>
    </source>
</evidence>
<keyword evidence="24" id="KW-1185">Reference proteome</keyword>
<dbReference type="OrthoDB" id="499075at2"/>
<dbReference type="Gene3D" id="3.30.70.3290">
    <property type="match status" value="1"/>
</dbReference>
<dbReference type="CDD" id="cd00833">
    <property type="entry name" value="PKS"/>
    <property type="match status" value="1"/>
</dbReference>
<evidence type="ECO:0000256" key="1">
    <source>
        <dbReference type="ARBA" id="ARBA00001937"/>
    </source>
</evidence>
<name>A0A2T1LYA0_9CHRO</name>
<dbReference type="InterPro" id="IPR016035">
    <property type="entry name" value="Acyl_Trfase/lysoPLipase"/>
</dbReference>
<dbReference type="Gene3D" id="3.40.366.10">
    <property type="entry name" value="Malonyl-Coenzyme A Acyl Carrier Protein, domain 2"/>
    <property type="match status" value="1"/>
</dbReference>
<evidence type="ECO:0000256" key="20">
    <source>
        <dbReference type="ARBA" id="ARBA00084020"/>
    </source>
</evidence>
<dbReference type="Gene3D" id="3.30.70.250">
    <property type="entry name" value="Malonyl-CoA ACP transacylase, ACP-binding"/>
    <property type="match status" value="1"/>
</dbReference>
<evidence type="ECO:0000256" key="4">
    <source>
        <dbReference type="ARBA" id="ARBA00022553"/>
    </source>
</evidence>
<dbReference type="RefSeq" id="WP_106456850.1">
    <property type="nucleotide sequence ID" value="NZ_PXOH01000009.1"/>
</dbReference>
<dbReference type="InterPro" id="IPR057326">
    <property type="entry name" value="KR_dom"/>
</dbReference>
<evidence type="ECO:0000256" key="17">
    <source>
        <dbReference type="ARBA" id="ARBA00073623"/>
    </source>
</evidence>
<keyword evidence="5" id="KW-0808">Transferase</keyword>
<dbReference type="EC" id="2.3.1.292" evidence="16"/>
<dbReference type="InterPro" id="IPR006162">
    <property type="entry name" value="Ppantetheine_attach_site"/>
</dbReference>
<dbReference type="InterPro" id="IPR016039">
    <property type="entry name" value="Thiolase-like"/>
</dbReference>
<feature type="domain" description="Ketosynthase family 3 (KS3)" evidence="22">
    <location>
        <begin position="31"/>
        <end position="444"/>
    </location>
</feature>
<dbReference type="InterPro" id="IPR020841">
    <property type="entry name" value="PKS_Beta-ketoAc_synthase_dom"/>
</dbReference>
<evidence type="ECO:0000259" key="21">
    <source>
        <dbReference type="PROSITE" id="PS50075"/>
    </source>
</evidence>
<dbReference type="PANTHER" id="PTHR43775">
    <property type="entry name" value="FATTY ACID SYNTHASE"/>
    <property type="match status" value="1"/>
</dbReference>
<dbReference type="SMART" id="SM00827">
    <property type="entry name" value="PKS_AT"/>
    <property type="match status" value="1"/>
</dbReference>
<dbReference type="Pfam" id="PF00550">
    <property type="entry name" value="PP-binding"/>
    <property type="match status" value="1"/>
</dbReference>
<evidence type="ECO:0000256" key="13">
    <source>
        <dbReference type="ARBA" id="ARBA00052119"/>
    </source>
</evidence>
<feature type="domain" description="Carrier" evidence="21">
    <location>
        <begin position="1367"/>
        <end position="1443"/>
    </location>
</feature>
<dbReference type="InterPro" id="IPR001227">
    <property type="entry name" value="Ac_transferase_dom_sf"/>
</dbReference>
<dbReference type="Gene3D" id="3.40.47.10">
    <property type="match status" value="1"/>
</dbReference>
<comment type="cofactor">
    <cofactor evidence="1">
        <name>NADP(+)</name>
        <dbReference type="ChEBI" id="CHEBI:58349"/>
    </cofactor>
</comment>
<dbReference type="InterPro" id="IPR014043">
    <property type="entry name" value="Acyl_transferase_dom"/>
</dbReference>
<comment type="catalytic activity">
    <reaction evidence="14">
        <text>icosanoyl-[(phenol)carboxyphthiodiolenone synthase] + 2 (S)-methylmalonyl-CoA + 3 malonyl-CoA + 5 NADPH + 10 H(+) = C32-carboxyphthiodiolenone-[(phenol)carboxyphthiodiolenone synthase] + 5 CO2 + 5 NADP(+) + 5 CoA + 2 H2O</text>
        <dbReference type="Rhea" id="RHEA:57748"/>
        <dbReference type="Rhea" id="RHEA-COMP:14985"/>
        <dbReference type="Rhea" id="RHEA-COMP:14986"/>
        <dbReference type="ChEBI" id="CHEBI:15377"/>
        <dbReference type="ChEBI" id="CHEBI:15378"/>
        <dbReference type="ChEBI" id="CHEBI:16526"/>
        <dbReference type="ChEBI" id="CHEBI:57287"/>
        <dbReference type="ChEBI" id="CHEBI:57327"/>
        <dbReference type="ChEBI" id="CHEBI:57384"/>
        <dbReference type="ChEBI" id="CHEBI:57783"/>
        <dbReference type="ChEBI" id="CHEBI:58349"/>
        <dbReference type="ChEBI" id="CHEBI:87848"/>
        <dbReference type="ChEBI" id="CHEBI:142236"/>
        <dbReference type="EC" id="2.3.1.292"/>
    </reaction>
</comment>
<evidence type="ECO:0000313" key="24">
    <source>
        <dbReference type="Proteomes" id="UP000239001"/>
    </source>
</evidence>
<reference evidence="23 24" key="1">
    <citation type="submission" date="2018-03" db="EMBL/GenBank/DDBJ databases">
        <title>The ancient ancestry and fast evolution of plastids.</title>
        <authorList>
            <person name="Moore K.R."/>
            <person name="Magnabosco C."/>
            <person name="Momper L."/>
            <person name="Gold D.A."/>
            <person name="Bosak T."/>
            <person name="Fournier G.P."/>
        </authorList>
    </citation>
    <scope>NUCLEOTIDE SEQUENCE [LARGE SCALE GENOMIC DNA]</scope>
    <source>
        <strain evidence="23 24">CCALA 016</strain>
    </source>
</reference>
<comment type="catalytic activity">
    <reaction evidence="13">
        <text>docosanoyl-[(phenol)carboxyphthiodiolenone synthase] + 2 (S)-methylmalonyl-CoA + 3 malonyl-CoA + 5 NADPH + 10 H(+) = C34-carboxyphthiodiolenone-[(phenol)carboxyphthiodiolenone synthase] + 5 CO2 + 5 NADP(+) + 5 CoA + 2 H2O</text>
        <dbReference type="Rhea" id="RHEA:57752"/>
        <dbReference type="Rhea" id="RHEA-COMP:14987"/>
        <dbReference type="Rhea" id="RHEA-COMP:14988"/>
        <dbReference type="ChEBI" id="CHEBI:15377"/>
        <dbReference type="ChEBI" id="CHEBI:15378"/>
        <dbReference type="ChEBI" id="CHEBI:16526"/>
        <dbReference type="ChEBI" id="CHEBI:57287"/>
        <dbReference type="ChEBI" id="CHEBI:57327"/>
        <dbReference type="ChEBI" id="CHEBI:57384"/>
        <dbReference type="ChEBI" id="CHEBI:57783"/>
        <dbReference type="ChEBI" id="CHEBI:58349"/>
        <dbReference type="ChEBI" id="CHEBI:142237"/>
        <dbReference type="ChEBI" id="CHEBI:142238"/>
        <dbReference type="EC" id="2.3.1.292"/>
    </reaction>
</comment>
<dbReference type="InterPro" id="IPR014030">
    <property type="entry name" value="Ketoacyl_synth_N"/>
</dbReference>
<evidence type="ECO:0000256" key="19">
    <source>
        <dbReference type="ARBA" id="ARBA00078169"/>
    </source>
</evidence>
<comment type="function">
    <text evidence="15">Part of the PpsABCDE complex involved in the biosynthesis of the lipid core common to phthiocerols and phenolphthiocerols by successive additions of malonyl-CoA or methylmalonyl-CoA extender units. PpsA can accept as substrate the activated forms of either icosanoyl (C20), docosanoyl (C22) or lignoceroyl (C24) groups from FadD26, or a (4-hydroxyphenyl)-C17 or (4-hydroxyphenyl)-C19 fatty acyl from FadD29. PpsA initiates the biosynthesis and extends its substrate using a malonyl-CoA extender unit. The PpsB and PpsC proteins add the second and third malonyl-CoA extender units. PpsD adds an (R)-methylmalonyl unit and PpsE adds a second (R)-methylmalonyl unit. The incorporation of the methylmalonyl units results in formation of two branched methyl groups in the elongated product.</text>
</comment>
<dbReference type="SMART" id="SM00823">
    <property type="entry name" value="PKS_PP"/>
    <property type="match status" value="1"/>
</dbReference>
<evidence type="ECO:0000256" key="7">
    <source>
        <dbReference type="ARBA" id="ARBA00022857"/>
    </source>
</evidence>
<dbReference type="PROSITE" id="PS52004">
    <property type="entry name" value="KS3_2"/>
    <property type="match status" value="1"/>
</dbReference>
<dbReference type="GO" id="GO:0004315">
    <property type="term" value="F:3-oxoacyl-[acyl-carrier-protein] synthase activity"/>
    <property type="evidence" value="ECO:0007669"/>
    <property type="project" value="InterPro"/>
</dbReference>
<dbReference type="Pfam" id="PF00698">
    <property type="entry name" value="Acyl_transf_1"/>
    <property type="match status" value="1"/>
</dbReference>
<evidence type="ECO:0000256" key="18">
    <source>
        <dbReference type="ARBA" id="ARBA00075053"/>
    </source>
</evidence>
<dbReference type="GO" id="GO:0071770">
    <property type="term" value="P:DIM/DIP cell wall layer assembly"/>
    <property type="evidence" value="ECO:0007669"/>
    <property type="project" value="TreeGrafter"/>
</dbReference>
<evidence type="ECO:0000256" key="6">
    <source>
        <dbReference type="ARBA" id="ARBA00022832"/>
    </source>
</evidence>
<dbReference type="Pfam" id="PF22621">
    <property type="entry name" value="CurL-like_PKS_C"/>
    <property type="match status" value="1"/>
</dbReference>
<dbReference type="InterPro" id="IPR020806">
    <property type="entry name" value="PKS_PP-bd"/>
</dbReference>
<evidence type="ECO:0000256" key="3">
    <source>
        <dbReference type="ARBA" id="ARBA00022450"/>
    </source>
</evidence>
<comment type="caution">
    <text evidence="23">The sequence shown here is derived from an EMBL/GenBank/DDBJ whole genome shotgun (WGS) entry which is preliminary data.</text>
</comment>
<dbReference type="Pfam" id="PF21394">
    <property type="entry name" value="Beta-ketacyl_N"/>
    <property type="match status" value="1"/>
</dbReference>
<dbReference type="FunFam" id="3.40.47.10:FF:000042">
    <property type="entry name" value="Polyketide synthase Pks13"/>
    <property type="match status" value="1"/>
</dbReference>
<keyword evidence="6" id="KW-0276">Fatty acid metabolism</keyword>
<evidence type="ECO:0000256" key="11">
    <source>
        <dbReference type="ARBA" id="ARBA00050973"/>
    </source>
</evidence>
<reference evidence="23 24" key="2">
    <citation type="submission" date="2018-03" db="EMBL/GenBank/DDBJ databases">
        <authorList>
            <person name="Keele B.F."/>
        </authorList>
    </citation>
    <scope>NUCLEOTIDE SEQUENCE [LARGE SCALE GENOMIC DNA]</scope>
    <source>
        <strain evidence="23 24">CCALA 016</strain>
    </source>
</reference>
<dbReference type="GO" id="GO:0005886">
    <property type="term" value="C:plasma membrane"/>
    <property type="evidence" value="ECO:0007669"/>
    <property type="project" value="TreeGrafter"/>
</dbReference>
<dbReference type="InterPro" id="IPR014031">
    <property type="entry name" value="Ketoacyl_synth_C"/>
</dbReference>
<comment type="cofactor">
    <cofactor evidence="2">
        <name>pantetheine 4'-phosphate</name>
        <dbReference type="ChEBI" id="CHEBI:47942"/>
    </cofactor>
</comment>
<dbReference type="InterPro" id="IPR018201">
    <property type="entry name" value="Ketoacyl_synth_AS"/>
</dbReference>
<dbReference type="PANTHER" id="PTHR43775:SF51">
    <property type="entry name" value="INACTIVE PHENOLPHTHIOCEROL SYNTHESIS POLYKETIDE SYNTHASE TYPE I PKS1-RELATED"/>
    <property type="match status" value="1"/>
</dbReference>
<evidence type="ECO:0000313" key="23">
    <source>
        <dbReference type="EMBL" id="PSF37368.1"/>
    </source>
</evidence>
<dbReference type="GO" id="GO:0016491">
    <property type="term" value="F:oxidoreductase activity"/>
    <property type="evidence" value="ECO:0007669"/>
    <property type="project" value="UniProtKB-KW"/>
</dbReference>
<evidence type="ECO:0000256" key="14">
    <source>
        <dbReference type="ARBA" id="ARBA00052745"/>
    </source>
</evidence>
<keyword evidence="9" id="KW-0443">Lipid metabolism</keyword>
<dbReference type="PROSITE" id="PS00606">
    <property type="entry name" value="KS3_1"/>
    <property type="match status" value="1"/>
</dbReference>
<comment type="catalytic activity">
    <reaction evidence="12">
        <text>19-(4-hydroxyphenyl)nonadecanoyl-[(phenol)carboxyphthiodiolenone synthase] + 2 (S)-methylmalonyl-CoA + 3 malonyl-CoA + 5 NADPH + 10 H(+) = C37-(phenol)carboxyphthiodiolenone-[(phenol)carboxyphthiodiolenone synthase] + 5 CO2 + 5 NADP(+) + 5 CoA + 2 H2O</text>
        <dbReference type="Rhea" id="RHEA:57760"/>
        <dbReference type="Rhea" id="RHEA-COMP:14273"/>
        <dbReference type="Rhea" id="RHEA-COMP:14990"/>
        <dbReference type="ChEBI" id="CHEBI:15377"/>
        <dbReference type="ChEBI" id="CHEBI:15378"/>
        <dbReference type="ChEBI" id="CHEBI:16526"/>
        <dbReference type="ChEBI" id="CHEBI:57287"/>
        <dbReference type="ChEBI" id="CHEBI:57327"/>
        <dbReference type="ChEBI" id="CHEBI:57384"/>
        <dbReference type="ChEBI" id="CHEBI:57783"/>
        <dbReference type="ChEBI" id="CHEBI:58349"/>
        <dbReference type="ChEBI" id="CHEBI:133301"/>
        <dbReference type="ChEBI" id="CHEBI:142260"/>
        <dbReference type="EC" id="2.3.1.292"/>
    </reaction>
</comment>
<dbReference type="InterPro" id="IPR036291">
    <property type="entry name" value="NAD(P)-bd_dom_sf"/>
</dbReference>
<dbReference type="SUPFAM" id="SSF53901">
    <property type="entry name" value="Thiolase-like"/>
    <property type="match status" value="1"/>
</dbReference>
<dbReference type="PROSITE" id="PS50075">
    <property type="entry name" value="CARRIER"/>
    <property type="match status" value="1"/>
</dbReference>
<organism evidence="23 24">
    <name type="scientific">Aphanothece hegewaldii CCALA 016</name>
    <dbReference type="NCBI Taxonomy" id="2107694"/>
    <lineage>
        <taxon>Bacteria</taxon>
        <taxon>Bacillati</taxon>
        <taxon>Cyanobacteriota</taxon>
        <taxon>Cyanophyceae</taxon>
        <taxon>Oscillatoriophycideae</taxon>
        <taxon>Chroococcales</taxon>
        <taxon>Aphanothecaceae</taxon>
        <taxon>Aphanothece</taxon>
    </lineage>
</organism>
<dbReference type="CDD" id="cd08953">
    <property type="entry name" value="KR_2_SDR_x"/>
    <property type="match status" value="1"/>
</dbReference>
<evidence type="ECO:0000256" key="16">
    <source>
        <dbReference type="ARBA" id="ARBA00066974"/>
    </source>
</evidence>
<dbReference type="Gene3D" id="1.10.1200.10">
    <property type="entry name" value="ACP-like"/>
    <property type="match status" value="1"/>
</dbReference>
<dbReference type="SUPFAM" id="SSF47336">
    <property type="entry name" value="ACP-like"/>
    <property type="match status" value="1"/>
</dbReference>
<accession>A0A2T1LYA0</accession>
<dbReference type="Gene3D" id="3.40.50.720">
    <property type="entry name" value="NAD(P)-binding Rossmann-like Domain"/>
    <property type="match status" value="1"/>
</dbReference>
<dbReference type="GO" id="GO:0034081">
    <property type="term" value="C:polyketide synthase complex"/>
    <property type="evidence" value="ECO:0007669"/>
    <property type="project" value="UniProtKB-ARBA"/>
</dbReference>
<evidence type="ECO:0000256" key="9">
    <source>
        <dbReference type="ARBA" id="ARBA00023098"/>
    </source>
</evidence>
<dbReference type="InterPro" id="IPR009081">
    <property type="entry name" value="PP-bd_ACP"/>
</dbReference>
<dbReference type="InterPro" id="IPR049490">
    <property type="entry name" value="C883_1060-like_KR_N"/>
</dbReference>
<dbReference type="SUPFAM" id="SSF51735">
    <property type="entry name" value="NAD(P)-binding Rossmann-fold domains"/>
    <property type="match status" value="2"/>
</dbReference>
<protein>
    <recommendedName>
        <fullName evidence="17">Phenolphthiocerol/phthiocerol polyketide synthase subunit E</fullName>
        <ecNumber evidence="16">2.3.1.292</ecNumber>
    </recommendedName>
    <alternativeName>
        <fullName evidence="19">(Phenol)carboxyphthiodiolenone synthase subunit E</fullName>
    </alternativeName>
    <alternativeName>
        <fullName evidence="20">Beta-ketoacyl-acyl-carrier-protein synthase I</fullName>
    </alternativeName>
    <alternativeName>
        <fullName evidence="18">Phthiocerol synthesis polyketide synthase type I PpsE</fullName>
    </alternativeName>
</protein>
<gene>
    <name evidence="23" type="ORF">C7H19_10600</name>
</gene>
<dbReference type="Pfam" id="PF02801">
    <property type="entry name" value="Ketoacyl-synt_C"/>
    <property type="match status" value="1"/>
</dbReference>
<keyword evidence="4" id="KW-0597">Phosphoprotein</keyword>
<keyword evidence="7" id="KW-0521">NADP</keyword>
<dbReference type="SUPFAM" id="SSF55048">
    <property type="entry name" value="Probable ACP-binding domain of malonyl-CoA ACP transacylase"/>
    <property type="match status" value="1"/>
</dbReference>
<keyword evidence="8" id="KW-0560">Oxidoreductase</keyword>
<comment type="catalytic activity">
    <reaction evidence="11">
        <text>17-(4-hydroxyphenyl)heptadecanoyl-[(phenol)carboxyphthiodiolenone synthase] + 2 (S)-methylmalonyl-CoA + 3 malonyl-CoA + 5 NADPH + 10 H(+) = C35-(phenol)carboxyphthiodiolenone-[(phenol)carboxyphthiodiolenone synthase] + 5 CO2 + 5 NADP(+) + 5 CoA + 2 H2O</text>
        <dbReference type="Rhea" id="RHEA:57756"/>
        <dbReference type="Rhea" id="RHEA-COMP:14272"/>
        <dbReference type="Rhea" id="RHEA-COMP:14989"/>
        <dbReference type="ChEBI" id="CHEBI:15377"/>
        <dbReference type="ChEBI" id="CHEBI:15378"/>
        <dbReference type="ChEBI" id="CHEBI:16526"/>
        <dbReference type="ChEBI" id="CHEBI:57287"/>
        <dbReference type="ChEBI" id="CHEBI:57327"/>
        <dbReference type="ChEBI" id="CHEBI:57384"/>
        <dbReference type="ChEBI" id="CHEBI:57783"/>
        <dbReference type="ChEBI" id="CHEBI:58349"/>
        <dbReference type="ChEBI" id="CHEBI:133300"/>
        <dbReference type="ChEBI" id="CHEBI:142259"/>
        <dbReference type="EC" id="2.3.1.292"/>
    </reaction>
</comment>